<keyword evidence="5 8" id="KW-0812">Transmembrane</keyword>
<evidence type="ECO:0000256" key="7">
    <source>
        <dbReference type="ARBA" id="ARBA00023136"/>
    </source>
</evidence>
<reference evidence="10 11" key="1">
    <citation type="submission" date="2020-07" db="EMBL/GenBank/DDBJ databases">
        <title>The complete genome of Paracoccus pantotrophus ACCC 10489.</title>
        <authorList>
            <person name="Si Y."/>
        </authorList>
    </citation>
    <scope>NUCLEOTIDE SEQUENCE [LARGE SCALE GENOMIC DNA]</scope>
    <source>
        <strain evidence="10 11">ACCC10489</strain>
        <plasmid evidence="10 11">unnamed2</plasmid>
    </source>
</reference>
<feature type="domain" description="ABC transmembrane type-1" evidence="9">
    <location>
        <begin position="64"/>
        <end position="252"/>
    </location>
</feature>
<evidence type="ECO:0000256" key="8">
    <source>
        <dbReference type="RuleBase" id="RU363032"/>
    </source>
</evidence>
<evidence type="ECO:0000313" key="10">
    <source>
        <dbReference type="EMBL" id="QLH17081.1"/>
    </source>
</evidence>
<feature type="transmembrane region" description="Helical" evidence="8">
    <location>
        <begin position="12"/>
        <end position="34"/>
    </location>
</feature>
<dbReference type="GO" id="GO:0005886">
    <property type="term" value="C:plasma membrane"/>
    <property type="evidence" value="ECO:0007669"/>
    <property type="project" value="UniProtKB-SubCell"/>
</dbReference>
<comment type="subcellular location">
    <subcellularLocation>
        <location evidence="1">Cell inner membrane</location>
        <topology evidence="1">Multi-pass membrane protein</topology>
    </subcellularLocation>
    <subcellularLocation>
        <location evidence="8">Cell membrane</location>
        <topology evidence="8">Multi-pass membrane protein</topology>
    </subcellularLocation>
</comment>
<evidence type="ECO:0000256" key="6">
    <source>
        <dbReference type="ARBA" id="ARBA00022989"/>
    </source>
</evidence>
<dbReference type="EMBL" id="CP058692">
    <property type="protein sequence ID" value="QLH17081.1"/>
    <property type="molecule type" value="Genomic_DNA"/>
</dbReference>
<gene>
    <name evidence="10" type="ORF">HYQ43_22950</name>
</gene>
<feature type="transmembrane region" description="Helical" evidence="8">
    <location>
        <begin position="65"/>
        <end position="90"/>
    </location>
</feature>
<keyword evidence="3" id="KW-1003">Cell membrane</keyword>
<evidence type="ECO:0000256" key="5">
    <source>
        <dbReference type="ARBA" id="ARBA00022692"/>
    </source>
</evidence>
<feature type="transmembrane region" description="Helical" evidence="8">
    <location>
        <begin position="128"/>
        <end position="148"/>
    </location>
</feature>
<keyword evidence="2 8" id="KW-0813">Transport</keyword>
<keyword evidence="7 8" id="KW-0472">Membrane</keyword>
<dbReference type="Pfam" id="PF00528">
    <property type="entry name" value="BPD_transp_1"/>
    <property type="match status" value="1"/>
</dbReference>
<keyword evidence="10" id="KW-0614">Plasmid</keyword>
<keyword evidence="6 8" id="KW-1133">Transmembrane helix</keyword>
<sequence>MMRLDLGTIALRFFTLLMMAFLIFPIAVTLVVAVNPREFILPPNGFTLDWFKAAWSSKTFLRGMGVSLVLGLVAATLANALALPAAMALVRNDFRGKGAVNLVLMSPLLIPTTIFSLALYIWFVRVGYGSGLVPLLVGHTIHVMPYALRILTASLHNLDPSYEEAARNVGAGRTRTLFSITLPVIRTGLISSFALCFILSWNDFPISVFLAPPGWTPLPVELFSYIKFQYDAVAAALAGSLILLSALAMVIIDRLAGLRRVLRS</sequence>
<dbReference type="InterPro" id="IPR035906">
    <property type="entry name" value="MetI-like_sf"/>
</dbReference>
<dbReference type="PROSITE" id="PS50928">
    <property type="entry name" value="ABC_TM1"/>
    <property type="match status" value="1"/>
</dbReference>
<evidence type="ECO:0000256" key="4">
    <source>
        <dbReference type="ARBA" id="ARBA00022519"/>
    </source>
</evidence>
<dbReference type="Proteomes" id="UP000509322">
    <property type="component" value="Plasmid unnamed2"/>
</dbReference>
<feature type="transmembrane region" description="Helical" evidence="8">
    <location>
        <begin position="177"/>
        <end position="201"/>
    </location>
</feature>
<dbReference type="SUPFAM" id="SSF161098">
    <property type="entry name" value="MetI-like"/>
    <property type="match status" value="1"/>
</dbReference>
<dbReference type="AlphaFoldDB" id="A0A7H9C597"/>
<organism evidence="10 11">
    <name type="scientific">Paracoccus pantotrophus</name>
    <name type="common">Thiosphaera pantotropha</name>
    <dbReference type="NCBI Taxonomy" id="82367"/>
    <lineage>
        <taxon>Bacteria</taxon>
        <taxon>Pseudomonadati</taxon>
        <taxon>Pseudomonadota</taxon>
        <taxon>Alphaproteobacteria</taxon>
        <taxon>Rhodobacterales</taxon>
        <taxon>Paracoccaceae</taxon>
        <taxon>Paracoccus</taxon>
    </lineage>
</organism>
<dbReference type="PANTHER" id="PTHR43357">
    <property type="entry name" value="INNER MEMBRANE ABC TRANSPORTER PERMEASE PROTEIN YDCV"/>
    <property type="match status" value="1"/>
</dbReference>
<evidence type="ECO:0000256" key="2">
    <source>
        <dbReference type="ARBA" id="ARBA00022448"/>
    </source>
</evidence>
<evidence type="ECO:0000256" key="1">
    <source>
        <dbReference type="ARBA" id="ARBA00004429"/>
    </source>
</evidence>
<comment type="similarity">
    <text evidence="8">Belongs to the binding-protein-dependent transport system permease family.</text>
</comment>
<dbReference type="RefSeq" id="WP_179922347.1">
    <property type="nucleotide sequence ID" value="NZ_CP058692.1"/>
</dbReference>
<accession>A0A7H9C597</accession>
<dbReference type="GO" id="GO:0055085">
    <property type="term" value="P:transmembrane transport"/>
    <property type="evidence" value="ECO:0007669"/>
    <property type="project" value="InterPro"/>
</dbReference>
<evidence type="ECO:0000259" key="9">
    <source>
        <dbReference type="PROSITE" id="PS50928"/>
    </source>
</evidence>
<name>A0A7H9C597_PARPN</name>
<dbReference type="PANTHER" id="PTHR43357:SF4">
    <property type="entry name" value="INNER MEMBRANE ABC TRANSPORTER PERMEASE PROTEIN YDCV"/>
    <property type="match status" value="1"/>
</dbReference>
<protein>
    <submittedName>
        <fullName evidence="10">ABC transporter permease</fullName>
    </submittedName>
</protein>
<dbReference type="Gene3D" id="1.10.3720.10">
    <property type="entry name" value="MetI-like"/>
    <property type="match status" value="1"/>
</dbReference>
<proteinExistence type="inferred from homology"/>
<dbReference type="InterPro" id="IPR000515">
    <property type="entry name" value="MetI-like"/>
</dbReference>
<feature type="transmembrane region" description="Helical" evidence="8">
    <location>
        <begin position="232"/>
        <end position="252"/>
    </location>
</feature>
<geneLocation type="plasmid" evidence="10 11">
    <name>unnamed2</name>
</geneLocation>
<feature type="transmembrane region" description="Helical" evidence="8">
    <location>
        <begin position="102"/>
        <end position="122"/>
    </location>
</feature>
<dbReference type="CDD" id="cd06261">
    <property type="entry name" value="TM_PBP2"/>
    <property type="match status" value="1"/>
</dbReference>
<evidence type="ECO:0000313" key="11">
    <source>
        <dbReference type="Proteomes" id="UP000509322"/>
    </source>
</evidence>
<evidence type="ECO:0000256" key="3">
    <source>
        <dbReference type="ARBA" id="ARBA00022475"/>
    </source>
</evidence>
<keyword evidence="4" id="KW-0997">Cell inner membrane</keyword>